<accession>A0AC35U188</accession>
<dbReference type="WBParaSite" id="RSKR_0000619500.1">
    <property type="protein sequence ID" value="RSKR_0000619500.1"/>
    <property type="gene ID" value="RSKR_0000619500"/>
</dbReference>
<evidence type="ECO:0000313" key="2">
    <source>
        <dbReference type="WBParaSite" id="RSKR_0000619500.1"/>
    </source>
</evidence>
<sequence length="119" mass="13970">MNKKKDHTFLRTEKDLPMPDNDFNACFSSVPISNSTLYRLRQINNYVFKNRKRLEASNYDIDESRLGDVEYRYAAIVKEIPYFKHIYGEVVSVKSDKVTKEMLQFASGVKTTFRCQKQA</sequence>
<name>A0AC35U188_9BILA</name>
<dbReference type="Proteomes" id="UP000095286">
    <property type="component" value="Unplaced"/>
</dbReference>
<protein>
    <submittedName>
        <fullName evidence="2">Transposase</fullName>
    </submittedName>
</protein>
<evidence type="ECO:0000313" key="1">
    <source>
        <dbReference type="Proteomes" id="UP000095286"/>
    </source>
</evidence>
<reference evidence="2" key="1">
    <citation type="submission" date="2016-11" db="UniProtKB">
        <authorList>
            <consortium name="WormBaseParasite"/>
        </authorList>
    </citation>
    <scope>IDENTIFICATION</scope>
    <source>
        <strain evidence="2">KR3021</strain>
    </source>
</reference>
<proteinExistence type="predicted"/>
<organism evidence="1 2">
    <name type="scientific">Rhabditophanes sp. KR3021</name>
    <dbReference type="NCBI Taxonomy" id="114890"/>
    <lineage>
        <taxon>Eukaryota</taxon>
        <taxon>Metazoa</taxon>
        <taxon>Ecdysozoa</taxon>
        <taxon>Nematoda</taxon>
        <taxon>Chromadorea</taxon>
        <taxon>Rhabditida</taxon>
        <taxon>Tylenchina</taxon>
        <taxon>Panagrolaimomorpha</taxon>
        <taxon>Strongyloidoidea</taxon>
        <taxon>Alloionematidae</taxon>
        <taxon>Rhabditophanes</taxon>
    </lineage>
</organism>